<dbReference type="Gene3D" id="3.40.1190.20">
    <property type="match status" value="1"/>
</dbReference>
<gene>
    <name evidence="3" type="ORF">FOB60_001188</name>
</gene>
<comment type="caution">
    <text evidence="3">The sequence shown here is derived from an EMBL/GenBank/DDBJ whole genome shotgun (WGS) entry which is preliminary data.</text>
</comment>
<dbReference type="InterPro" id="IPR004305">
    <property type="entry name" value="Thiaminase-2/PQQC"/>
</dbReference>
<sequence length="545" mass="60538">METKDVKLKNPRAKDVALPVVMTIAGSDSSGGAGIEADLKTFSAFGVYGATCITALTAQNTTGVKLFEKTSQKLLAEILKANLEDFYGYENAPLKVVKTGMLTKQAIEEIAKHDIKVKFVIDPVMVSTSGSQLFDLDGIKYSVEHLMKNAYLITPNLPEAKALYGLFKSPSEIGNIEDFKRFVVELSNLLKCKNLLVKGGHIPFDQEGNFSKNGCQVIDILYESESQIVTLFSSGYINSENTHGTGCTLASAIAANIAIGKTLADAIAVAIDFIHNGMSQMTKLGHGNGPLNHNLTPNIQVTRVIETDGNELLKFDDANTFVDFLTSHPKVKQTWRNYVEHPFVSKLAENSLPFENFFYYLKQDYHYLIIYARMHGLLASKAPTYQQTHAAATIIGEIINEIEHHKKRLKVYKVDYERDIEDLKPGNACVEYCDYLINIGEKEDFLGIKVALAPCLHGYAEAGTYGKKLRAENPVKIPEVYQGWLDEYASDWYSKADKEGRLALNALVADGITRPRAEELVDIFNTVSQLEINFWNEVLDMSTCV</sequence>
<dbReference type="Proteomes" id="UP000590412">
    <property type="component" value="Unassembled WGS sequence"/>
</dbReference>
<dbReference type="GO" id="GO:0008972">
    <property type="term" value="F:phosphomethylpyrimidine kinase activity"/>
    <property type="evidence" value="ECO:0007669"/>
    <property type="project" value="InterPro"/>
</dbReference>
<dbReference type="InterPro" id="IPR029056">
    <property type="entry name" value="Ribokinase-like"/>
</dbReference>
<dbReference type="Pfam" id="PF03070">
    <property type="entry name" value="TENA_THI-4"/>
    <property type="match status" value="1"/>
</dbReference>
<dbReference type="PANTHER" id="PTHR20858:SF17">
    <property type="entry name" value="HYDROXYMETHYLPYRIMIDINE_PHOSPHOMETHYLPYRIMIDINE KINASE THI20-RELATED"/>
    <property type="match status" value="1"/>
</dbReference>
<evidence type="ECO:0000313" key="3">
    <source>
        <dbReference type="EMBL" id="KAF6059606.1"/>
    </source>
</evidence>
<dbReference type="CDD" id="cd19367">
    <property type="entry name" value="TenA_C_ScTHI20-like"/>
    <property type="match status" value="1"/>
</dbReference>
<reference evidence="3" key="1">
    <citation type="submission" date="2020-03" db="EMBL/GenBank/DDBJ databases">
        <title>FDA dAtabase for Regulatory Grade micrObial Sequences (FDA-ARGOS): Supporting development and validation of Infectious Disease Dx tests.</title>
        <authorList>
            <person name="Campos J."/>
            <person name="Goldberg B."/>
            <person name="Tallon L."/>
            <person name="Sadzewicz L."/>
            <person name="Vavikolanu K."/>
            <person name="Mehta A."/>
            <person name="Aluvathingal J."/>
            <person name="Nadendla S."/>
            <person name="Nandy P."/>
            <person name="Geyer C."/>
            <person name="Yan Y."/>
            <person name="Sichtig H."/>
        </authorList>
    </citation>
    <scope>NUCLEOTIDE SEQUENCE [LARGE SCALE GENOMIC DNA]</scope>
    <source>
        <strain evidence="3">FDAARGOS_652</strain>
    </source>
</reference>
<evidence type="ECO:0000259" key="1">
    <source>
        <dbReference type="Pfam" id="PF03070"/>
    </source>
</evidence>
<organism evidence="3 4">
    <name type="scientific">Candida parapsilosis</name>
    <name type="common">Yeast</name>
    <dbReference type="NCBI Taxonomy" id="5480"/>
    <lineage>
        <taxon>Eukaryota</taxon>
        <taxon>Fungi</taxon>
        <taxon>Dikarya</taxon>
        <taxon>Ascomycota</taxon>
        <taxon>Saccharomycotina</taxon>
        <taxon>Pichiomycetes</taxon>
        <taxon>Debaryomycetaceae</taxon>
        <taxon>Candida/Lodderomyces clade</taxon>
        <taxon>Candida</taxon>
    </lineage>
</organism>
<accession>A0A8X7NRH6</accession>
<dbReference type="Pfam" id="PF08543">
    <property type="entry name" value="Phos_pyr_kin"/>
    <property type="match status" value="1"/>
</dbReference>
<protein>
    <submittedName>
        <fullName evidence="3">Phosphomethylpyrimidine kinase family protein</fullName>
    </submittedName>
</protein>
<dbReference type="GO" id="GO:0009228">
    <property type="term" value="P:thiamine biosynthetic process"/>
    <property type="evidence" value="ECO:0007669"/>
    <property type="project" value="InterPro"/>
</dbReference>
<dbReference type="InterPro" id="IPR016084">
    <property type="entry name" value="Haem_Oase-like_multi-hlx"/>
</dbReference>
<keyword evidence="3" id="KW-0808">Transferase</keyword>
<dbReference type="EMBL" id="JABWAB010000001">
    <property type="protein sequence ID" value="KAF6059606.1"/>
    <property type="molecule type" value="Genomic_DNA"/>
</dbReference>
<feature type="domain" description="Thiaminase-2/PQQC" evidence="1">
    <location>
        <begin position="328"/>
        <end position="540"/>
    </location>
</feature>
<dbReference type="PANTHER" id="PTHR20858">
    <property type="entry name" value="PHOSPHOMETHYLPYRIMIDINE KINASE"/>
    <property type="match status" value="1"/>
</dbReference>
<dbReference type="GO" id="GO:0005829">
    <property type="term" value="C:cytosol"/>
    <property type="evidence" value="ECO:0007669"/>
    <property type="project" value="TreeGrafter"/>
</dbReference>
<dbReference type="InterPro" id="IPR013749">
    <property type="entry name" value="PM/HMP-P_kinase-1"/>
</dbReference>
<dbReference type="InterPro" id="IPR004399">
    <property type="entry name" value="HMP/HMP-P_kinase_dom"/>
</dbReference>
<evidence type="ECO:0000313" key="4">
    <source>
        <dbReference type="Proteomes" id="UP000590412"/>
    </source>
</evidence>
<dbReference type="Gene3D" id="1.20.910.10">
    <property type="entry name" value="Heme oxygenase-like"/>
    <property type="match status" value="1"/>
</dbReference>
<dbReference type="SUPFAM" id="SSF48613">
    <property type="entry name" value="Heme oxygenase-like"/>
    <property type="match status" value="1"/>
</dbReference>
<feature type="domain" description="Pyridoxamine kinase/Phosphomethylpyrimidine kinase" evidence="2">
    <location>
        <begin position="28"/>
        <end position="292"/>
    </location>
</feature>
<dbReference type="SUPFAM" id="SSF53613">
    <property type="entry name" value="Ribokinase-like"/>
    <property type="match status" value="1"/>
</dbReference>
<dbReference type="AlphaFoldDB" id="A0A8X7NRH6"/>
<dbReference type="NCBIfam" id="TIGR00097">
    <property type="entry name" value="HMP-P_kinase"/>
    <property type="match status" value="1"/>
</dbReference>
<proteinExistence type="predicted"/>
<evidence type="ECO:0000259" key="2">
    <source>
        <dbReference type="Pfam" id="PF08543"/>
    </source>
</evidence>
<dbReference type="GO" id="GO:0008902">
    <property type="term" value="F:hydroxymethylpyrimidine kinase activity"/>
    <property type="evidence" value="ECO:0007669"/>
    <property type="project" value="TreeGrafter"/>
</dbReference>
<keyword evidence="3" id="KW-0418">Kinase</keyword>
<dbReference type="CDD" id="cd01169">
    <property type="entry name" value="HMPP_kinase"/>
    <property type="match status" value="1"/>
</dbReference>
<name>A0A8X7NRH6_CANPA</name>